<comment type="subunit">
    <text evidence="4">Monomer.</text>
</comment>
<sequence length="295" mass="32837">MCNMLGIQNAFSSFRLLCSAVGGVHDAFRRMFYAVRTGRKPGVYNTWDECKEQVDRFPLARYKKFGSEKDAWEFVRKESGETKAPPTQATNAAGLHSVMPQSKGKRTLNQAQSSSTAKASSPKRTKLIDLTDLPSSHNGAFTYMGDSAVVYTDGCCSRNGRLKAQAGIGVYWGPGHPLNLAERLEGRQTNQRAEIQAACRALEQAQAKNITKLVLYTDSMFTINGITKWIHSWKRKGWKLSNGQNVINREDFEKLDKLTRGLDINWMHIPGHAGFEGNEAADKLSREGAQKSSDQ</sequence>
<feature type="domain" description="RNase H type-1" evidence="16">
    <location>
        <begin position="144"/>
        <end position="290"/>
    </location>
</feature>
<dbReference type="InterPro" id="IPR012337">
    <property type="entry name" value="RNaseH-like_sf"/>
</dbReference>
<dbReference type="InterPro" id="IPR017067">
    <property type="entry name" value="RNase_H1_euk"/>
</dbReference>
<dbReference type="PROSITE" id="PS50879">
    <property type="entry name" value="RNASE_H_1"/>
    <property type="match status" value="1"/>
</dbReference>
<dbReference type="InterPro" id="IPR009027">
    <property type="entry name" value="Ribosomal_bL9/RNase_H1_N"/>
</dbReference>
<comment type="catalytic activity">
    <reaction evidence="14">
        <text>Endonucleolytic cleavage to 5'-phosphomonoester.</text>
        <dbReference type="EC" id="3.1.26.4"/>
    </reaction>
</comment>
<dbReference type="AGR" id="Xenbase:XB-GENE-1011888"/>
<keyword evidence="6" id="KW-0963">Cytoplasm</keyword>
<dbReference type="GeneID" id="735129"/>
<evidence type="ECO:0000256" key="9">
    <source>
        <dbReference type="ARBA" id="ARBA00022759"/>
    </source>
</evidence>
<evidence type="ECO:0000256" key="6">
    <source>
        <dbReference type="ARBA" id="ARBA00022490"/>
    </source>
</evidence>
<keyword evidence="7 14" id="KW-0540">Nuclease</keyword>
<dbReference type="RefSeq" id="XP_018117632.1">
    <property type="nucleotide sequence ID" value="XM_018262143.2"/>
</dbReference>
<organism evidence="18">
    <name type="scientific">Xenopus laevis</name>
    <name type="common">African clawed frog</name>
    <dbReference type="NCBI Taxonomy" id="8355"/>
    <lineage>
        <taxon>Eukaryota</taxon>
        <taxon>Metazoa</taxon>
        <taxon>Chordata</taxon>
        <taxon>Craniata</taxon>
        <taxon>Vertebrata</taxon>
        <taxon>Euteleostomi</taxon>
        <taxon>Amphibia</taxon>
        <taxon>Batrachia</taxon>
        <taxon>Anura</taxon>
        <taxon>Pipoidea</taxon>
        <taxon>Pipidae</taxon>
        <taxon>Xenopodinae</taxon>
        <taxon>Xenopus</taxon>
        <taxon>Xenopus</taxon>
    </lineage>
</organism>
<dbReference type="OrthoDB" id="407198at2759"/>
<feature type="compositionally biased region" description="Low complexity" evidence="15">
    <location>
        <begin position="110"/>
        <end position="120"/>
    </location>
</feature>
<evidence type="ECO:0000256" key="3">
    <source>
        <dbReference type="ARBA" id="ARBA00005300"/>
    </source>
</evidence>
<dbReference type="GO" id="GO:0003676">
    <property type="term" value="F:nucleic acid binding"/>
    <property type="evidence" value="ECO:0007669"/>
    <property type="project" value="UniProtKB-UniRule"/>
</dbReference>
<dbReference type="InterPro" id="IPR037056">
    <property type="entry name" value="RNase_H1_N_sf"/>
</dbReference>
<dbReference type="FunFam" id="3.40.970.10:FF:000001">
    <property type="entry name" value="Ribonuclease H1"/>
    <property type="match status" value="1"/>
</dbReference>
<dbReference type="Xenbase" id="XB-GENE-1011888">
    <property type="gene designation" value="rnaseh1.L"/>
</dbReference>
<dbReference type="InterPro" id="IPR050092">
    <property type="entry name" value="RNase_H"/>
</dbReference>
<evidence type="ECO:0000256" key="1">
    <source>
        <dbReference type="ARBA" id="ARBA00001946"/>
    </source>
</evidence>
<comment type="similarity">
    <text evidence="3 14">Belongs to the RNase H family.</text>
</comment>
<dbReference type="EC" id="3.1.26.4" evidence="5 14"/>
<dbReference type="AlphaFoldDB" id="A0A8J0VEB1"/>
<feature type="region of interest" description="Disordered" evidence="15">
    <location>
        <begin position="77"/>
        <end position="96"/>
    </location>
</feature>
<evidence type="ECO:0000256" key="5">
    <source>
        <dbReference type="ARBA" id="ARBA00012180"/>
    </source>
</evidence>
<dbReference type="FunFam" id="3.30.420.10:FF:000049">
    <property type="entry name" value="Ribonuclease H1"/>
    <property type="match status" value="1"/>
</dbReference>
<dbReference type="CTD" id="735129"/>
<evidence type="ECO:0000313" key="19">
    <source>
        <dbReference type="RefSeq" id="XP_018117633.1"/>
    </source>
</evidence>
<comment type="function">
    <text evidence="12">Endonuclease that specifically degrades the RNA of RNA-DNA hybrids. Plays a role in RNA polymerase II (RNAp II) transcription termination by degrading R-loop RNA-DNA hybrid formation at G-rich pause sites located downstream of the poly(A) site and behind the elongating RNAp II.</text>
</comment>
<keyword evidence="11 14" id="KW-0460">Magnesium</keyword>
<keyword evidence="17" id="KW-1185">Reference proteome</keyword>
<evidence type="ECO:0000256" key="7">
    <source>
        <dbReference type="ARBA" id="ARBA00022722"/>
    </source>
</evidence>
<evidence type="ECO:0000256" key="8">
    <source>
        <dbReference type="ARBA" id="ARBA00022723"/>
    </source>
</evidence>
<dbReference type="Proteomes" id="UP000186698">
    <property type="component" value="Chromosome 5L"/>
</dbReference>
<dbReference type="Pfam" id="PF00075">
    <property type="entry name" value="RNase_H"/>
    <property type="match status" value="1"/>
</dbReference>
<evidence type="ECO:0000256" key="10">
    <source>
        <dbReference type="ARBA" id="ARBA00022801"/>
    </source>
</evidence>
<dbReference type="GO" id="GO:0004523">
    <property type="term" value="F:RNA-DNA hybrid ribonuclease activity"/>
    <property type="evidence" value="ECO:0000318"/>
    <property type="project" value="GO_Central"/>
</dbReference>
<dbReference type="Gene3D" id="3.40.970.10">
    <property type="entry name" value="Ribonuclease H1, N-terminal domain"/>
    <property type="match status" value="1"/>
</dbReference>
<dbReference type="InterPro" id="IPR011320">
    <property type="entry name" value="RNase_H1_N"/>
</dbReference>
<dbReference type="SUPFAM" id="SSF53098">
    <property type="entry name" value="Ribonuclease H-like"/>
    <property type="match status" value="1"/>
</dbReference>
<keyword evidence="8 14" id="KW-0479">Metal-binding</keyword>
<name>A0A8J0VEB1_XENLA</name>
<dbReference type="InterPro" id="IPR036397">
    <property type="entry name" value="RNaseH_sf"/>
</dbReference>
<dbReference type="Pfam" id="PF01693">
    <property type="entry name" value="Cauli_VI"/>
    <property type="match status" value="1"/>
</dbReference>
<evidence type="ECO:0000313" key="18">
    <source>
        <dbReference type="RefSeq" id="XP_018117632.1"/>
    </source>
</evidence>
<evidence type="ECO:0000256" key="14">
    <source>
        <dbReference type="PIRNR" id="PIRNR036852"/>
    </source>
</evidence>
<evidence type="ECO:0000256" key="11">
    <source>
        <dbReference type="ARBA" id="ARBA00022842"/>
    </source>
</evidence>
<dbReference type="PIRSF" id="PIRSF036852">
    <property type="entry name" value="Ribonuclease_H1_euk"/>
    <property type="match status" value="1"/>
</dbReference>
<dbReference type="CDD" id="cd09280">
    <property type="entry name" value="RNase_HI_eukaryote_like"/>
    <property type="match status" value="1"/>
</dbReference>
<evidence type="ECO:0000256" key="4">
    <source>
        <dbReference type="ARBA" id="ARBA00011245"/>
    </source>
</evidence>
<comment type="subcellular location">
    <subcellularLocation>
        <location evidence="2">Cytoplasm</location>
    </subcellularLocation>
</comment>
<dbReference type="PANTHER" id="PTHR10642:SF32">
    <property type="entry name" value="RIBONUCLEASE H1"/>
    <property type="match status" value="1"/>
</dbReference>
<evidence type="ECO:0000313" key="20">
    <source>
        <dbReference type="Xenbase" id="XB-GENE-1011888"/>
    </source>
</evidence>
<accession>A0A8J0VEB1</accession>
<dbReference type="GO" id="GO:0005739">
    <property type="term" value="C:mitochondrion"/>
    <property type="evidence" value="ECO:0007669"/>
    <property type="project" value="UniProtKB-ARBA"/>
</dbReference>
<dbReference type="GO" id="GO:0000287">
    <property type="term" value="F:magnesium ion binding"/>
    <property type="evidence" value="ECO:0007669"/>
    <property type="project" value="UniProtKB-UniRule"/>
</dbReference>
<keyword evidence="10 14" id="KW-0378">Hydrolase</keyword>
<protein>
    <recommendedName>
        <fullName evidence="13 14">Ribonuclease H1</fullName>
        <shortName evidence="14">RNase H1</shortName>
        <ecNumber evidence="5 14">3.1.26.4</ecNumber>
    </recommendedName>
</protein>
<proteinExistence type="inferred from homology"/>
<dbReference type="SUPFAM" id="SSF55658">
    <property type="entry name" value="L9 N-domain-like"/>
    <property type="match status" value="1"/>
</dbReference>
<evidence type="ECO:0000259" key="16">
    <source>
        <dbReference type="PROSITE" id="PS50879"/>
    </source>
</evidence>
<dbReference type="GO" id="GO:0043137">
    <property type="term" value="P:DNA replication, removal of RNA primer"/>
    <property type="evidence" value="ECO:0000318"/>
    <property type="project" value="GO_Central"/>
</dbReference>
<gene>
    <name evidence="18 19 20" type="primary">rnaseh1.L</name>
    <name evidence="18 19" type="synonym">h1rna</name>
    <name evidence="18 19" type="synonym">rnaseh1</name>
    <name evidence="18 19" type="synonym">rnaseh1-a</name>
    <name evidence="18 19" type="synonym">rnaseh1-b</name>
    <name evidence="18" type="synonym">rnh1</name>
</gene>
<dbReference type="RefSeq" id="XP_018117633.1">
    <property type="nucleotide sequence ID" value="XM_018262144.2"/>
</dbReference>
<evidence type="ECO:0000256" key="12">
    <source>
        <dbReference type="ARBA" id="ARBA00059147"/>
    </source>
</evidence>
<evidence type="ECO:0000256" key="15">
    <source>
        <dbReference type="SAM" id="MobiDB-lite"/>
    </source>
</evidence>
<keyword evidence="9 14" id="KW-0255">Endonuclease</keyword>
<evidence type="ECO:0000256" key="13">
    <source>
        <dbReference type="ARBA" id="ARBA00068459"/>
    </source>
</evidence>
<dbReference type="PANTHER" id="PTHR10642">
    <property type="entry name" value="RIBONUCLEASE H1"/>
    <property type="match status" value="1"/>
</dbReference>
<comment type="cofactor">
    <cofactor evidence="1 14">
        <name>Mg(2+)</name>
        <dbReference type="ChEBI" id="CHEBI:18420"/>
    </cofactor>
</comment>
<feature type="region of interest" description="Disordered" evidence="15">
    <location>
        <begin position="101"/>
        <end position="125"/>
    </location>
</feature>
<reference evidence="18 19" key="1">
    <citation type="submission" date="2022-04" db="UniProtKB">
        <authorList>
            <consortium name="RefSeq"/>
        </authorList>
    </citation>
    <scope>IDENTIFICATION</scope>
    <source>
        <strain evidence="18 19">J_2021</strain>
        <tissue evidence="18 19">Erythrocytes</tissue>
    </source>
</reference>
<evidence type="ECO:0000256" key="2">
    <source>
        <dbReference type="ARBA" id="ARBA00004496"/>
    </source>
</evidence>
<evidence type="ECO:0000313" key="17">
    <source>
        <dbReference type="Proteomes" id="UP000186698"/>
    </source>
</evidence>
<dbReference type="Gene3D" id="3.30.420.10">
    <property type="entry name" value="Ribonuclease H-like superfamily/Ribonuclease H"/>
    <property type="match status" value="1"/>
</dbReference>
<dbReference type="InterPro" id="IPR002156">
    <property type="entry name" value="RNaseH_domain"/>
</dbReference>